<keyword evidence="2" id="KW-0680">Restriction system</keyword>
<feature type="domain" description="Type I restriction modification DNA specificity" evidence="4">
    <location>
        <begin position="3"/>
        <end position="160"/>
    </location>
</feature>
<dbReference type="RefSeq" id="WP_208089715.1">
    <property type="nucleotide sequence ID" value="NZ_CP086137.1"/>
</dbReference>
<evidence type="ECO:0000313" key="7">
    <source>
        <dbReference type="Proteomes" id="UP000664702"/>
    </source>
</evidence>
<dbReference type="GO" id="GO:0004519">
    <property type="term" value="F:endonuclease activity"/>
    <property type="evidence" value="ECO:0007669"/>
    <property type="project" value="UniProtKB-KW"/>
</dbReference>
<keyword evidence="5" id="KW-0255">Endonuclease</keyword>
<keyword evidence="6" id="KW-0614">Plasmid</keyword>
<dbReference type="InterPro" id="IPR000055">
    <property type="entry name" value="Restrct_endonuc_typeI_TRD"/>
</dbReference>
<evidence type="ECO:0000259" key="4">
    <source>
        <dbReference type="Pfam" id="PF01420"/>
    </source>
</evidence>
<dbReference type="EMBL" id="JAGEMI010000004">
    <property type="protein sequence ID" value="MBO1869159.1"/>
    <property type="molecule type" value="Genomic_DNA"/>
</dbReference>
<geneLocation type="plasmid" evidence="6 7">
    <name>pBb144S4a</name>
</geneLocation>
<evidence type="ECO:0000313" key="5">
    <source>
        <dbReference type="EMBL" id="MBO1869159.1"/>
    </source>
</evidence>
<evidence type="ECO:0000256" key="3">
    <source>
        <dbReference type="ARBA" id="ARBA00023125"/>
    </source>
</evidence>
<dbReference type="Gene3D" id="3.90.220.20">
    <property type="entry name" value="DNA methylase specificity domains"/>
    <property type="match status" value="1"/>
</dbReference>
<dbReference type="AlphaFoldDB" id="A0A939MGE2"/>
<dbReference type="GO" id="GO:0009307">
    <property type="term" value="P:DNA restriction-modification system"/>
    <property type="evidence" value="ECO:0007669"/>
    <property type="project" value="UniProtKB-KW"/>
</dbReference>
<dbReference type="SUPFAM" id="SSF116734">
    <property type="entry name" value="DNA methylase specificity domain"/>
    <property type="match status" value="1"/>
</dbReference>
<protein>
    <submittedName>
        <fullName evidence="5">Restriction endonuclease subunit S</fullName>
        <ecNumber evidence="6">3.1.21.-</ecNumber>
    </submittedName>
</protein>
<evidence type="ECO:0000256" key="1">
    <source>
        <dbReference type="ARBA" id="ARBA00010923"/>
    </source>
</evidence>
<dbReference type="Proteomes" id="UP000664702">
    <property type="component" value="Plasmid pBb144S4a"/>
</dbReference>
<dbReference type="REBASE" id="559756">
    <property type="entry name" value="S.Bsp144S4ORF52745P"/>
</dbReference>
<dbReference type="GO" id="GO:0003677">
    <property type="term" value="F:DNA binding"/>
    <property type="evidence" value="ECO:0007669"/>
    <property type="project" value="UniProtKB-KW"/>
</dbReference>
<evidence type="ECO:0000313" key="6">
    <source>
        <dbReference type="EMBL" id="UEM17902.1"/>
    </source>
</evidence>
<dbReference type="KEGG" id="bban:J4G43_052750"/>
<organism evidence="5">
    <name type="scientific">Bradyrhizobium barranii subsp. barranii</name>
    <dbReference type="NCBI Taxonomy" id="2823807"/>
    <lineage>
        <taxon>Bacteria</taxon>
        <taxon>Pseudomonadati</taxon>
        <taxon>Pseudomonadota</taxon>
        <taxon>Alphaproteobacteria</taxon>
        <taxon>Hyphomicrobiales</taxon>
        <taxon>Nitrobacteraceae</taxon>
        <taxon>Bradyrhizobium</taxon>
        <taxon>Bradyrhizobium barranii</taxon>
    </lineage>
</organism>
<dbReference type="PANTHER" id="PTHR30408">
    <property type="entry name" value="TYPE-1 RESTRICTION ENZYME ECOKI SPECIFICITY PROTEIN"/>
    <property type="match status" value="1"/>
</dbReference>
<name>A0A939MGE2_9BRAD</name>
<keyword evidence="6" id="KW-0378">Hydrolase</keyword>
<reference evidence="5" key="1">
    <citation type="submission" date="2021-03" db="EMBL/GenBank/DDBJ databases">
        <title>Whole Genome Sequence of Bradyrhizobium sp. Strain 144S4.</title>
        <authorList>
            <person name="Bromfield E.S.P."/>
            <person name="Cloutier S."/>
        </authorList>
    </citation>
    <scope>NUCLEOTIDE SEQUENCE [LARGE SCALE GENOMIC DNA]</scope>
    <source>
        <strain evidence="5">144S4</strain>
    </source>
</reference>
<gene>
    <name evidence="6" type="ORF">J4G43_052750</name>
    <name evidence="5" type="ORF">J4G43_53170</name>
</gene>
<accession>A0A939MGE2</accession>
<keyword evidence="5" id="KW-0540">Nuclease</keyword>
<proteinExistence type="inferred from homology"/>
<comment type="similarity">
    <text evidence="1">Belongs to the type-I restriction system S methylase family.</text>
</comment>
<dbReference type="EC" id="3.1.21.-" evidence="6"/>
<dbReference type="EMBL" id="CP086137">
    <property type="protein sequence ID" value="UEM17902.1"/>
    <property type="molecule type" value="Genomic_DNA"/>
</dbReference>
<dbReference type="GO" id="GO:0016787">
    <property type="term" value="F:hydrolase activity"/>
    <property type="evidence" value="ECO:0007669"/>
    <property type="project" value="UniProtKB-KW"/>
</dbReference>
<dbReference type="Pfam" id="PF01420">
    <property type="entry name" value="Methylase_S"/>
    <property type="match status" value="1"/>
</dbReference>
<dbReference type="InterPro" id="IPR052021">
    <property type="entry name" value="Type-I_RS_S_subunit"/>
</dbReference>
<keyword evidence="3" id="KW-0238">DNA-binding</keyword>
<evidence type="ECO:0000256" key="2">
    <source>
        <dbReference type="ARBA" id="ARBA00022747"/>
    </source>
</evidence>
<reference evidence="6 7" key="2">
    <citation type="journal article" date="2022" name="Int. J. Syst. Evol. Microbiol.">
        <title>Strains of Bradyrhizobium barranii sp. nov. associated with legumes native to Canada are symbionts of soybeans and belong to different subspecies (subsp. barranii subsp. nov. and subsp. apii subsp. nov.) and symbiovars (sv. glycinearum and sv. septentrionale).</title>
        <authorList>
            <person name="Bromfield E.S.P."/>
            <person name="Cloutier S."/>
            <person name="Wasai-Hara S."/>
            <person name="Minamisawa K."/>
        </authorList>
    </citation>
    <scope>NUCLEOTIDE SEQUENCE [LARGE SCALE GENOMIC DNA]</scope>
    <source>
        <strain evidence="6 7">144S4</strain>
        <plasmid evidence="7">pBb144S4a</plasmid>
    </source>
</reference>
<dbReference type="InterPro" id="IPR044946">
    <property type="entry name" value="Restrct_endonuc_typeI_TRD_sf"/>
</dbReference>
<sequence>MRETWQTSTLGEVCERVTVGHVGTTSPYYRDDGVLFLRTQNVGASGLNLETVKYITPEFHASLKKSEVKGGDILMSRVITHSVHCALIPDDLGPTNCANVILVRSGKLVVPEYLAHYIRSPEAQRHLLARKVGSAQVVVNTAVVQNWPVPLPPLPQQKRIEDYDLERGFGSSDCL</sequence>
<dbReference type="PANTHER" id="PTHR30408:SF12">
    <property type="entry name" value="TYPE I RESTRICTION ENZYME MJAVIII SPECIFICITY SUBUNIT"/>
    <property type="match status" value="1"/>
</dbReference>